<evidence type="ECO:0000256" key="1">
    <source>
        <dbReference type="ARBA" id="ARBA00004305"/>
    </source>
</evidence>
<protein>
    <recommendedName>
        <fullName evidence="6">Succinate dehydrogenase assembly factor 3</fullName>
        <shortName evidence="6">SDH assembly factor 3</shortName>
        <shortName evidence="6">SDHAF3</shortName>
    </recommendedName>
</protein>
<comment type="function">
    <text evidence="6">Plays an essential role in the assembly of succinate dehydrogenase (SDH), an enzyme complex (also referred to as respiratory complex II) that is a component of both the tricarboxylic acid (TCA) cycle and the mitochondrial electron transport chain, and which couples the oxidation of succinate to fumarate with the reduction of ubiquinone (coenzyme Q) to ubiquinol. Promotes maturation of the iron-sulfur protein subunit of the SDH catalytic dimer, protecting it from the deleterious effects of oxidants. May act together with SDHAF1.</text>
</comment>
<keyword evidence="3" id="KW-0809">Transit peptide</keyword>
<evidence type="ECO:0000256" key="6">
    <source>
        <dbReference type="RuleBase" id="RU368039"/>
    </source>
</evidence>
<comment type="similarity">
    <text evidence="2 6">Belongs to the complex I LYR family. SDHAF3 subfamily.</text>
</comment>
<organism evidence="8">
    <name type="scientific">Strombidinopsis acuminata</name>
    <dbReference type="NCBI Taxonomy" id="141414"/>
    <lineage>
        <taxon>Eukaryota</taxon>
        <taxon>Sar</taxon>
        <taxon>Alveolata</taxon>
        <taxon>Ciliophora</taxon>
        <taxon>Intramacronucleata</taxon>
        <taxon>Spirotrichea</taxon>
        <taxon>Choreotrichia</taxon>
        <taxon>Choreotrichida</taxon>
        <taxon>Strombidinopsidae</taxon>
        <taxon>Strombidinopsis</taxon>
    </lineage>
</organism>
<evidence type="ECO:0000256" key="2">
    <source>
        <dbReference type="ARBA" id="ARBA00006020"/>
    </source>
</evidence>
<proteinExistence type="inferred from homology"/>
<evidence type="ECO:0000256" key="4">
    <source>
        <dbReference type="ARBA" id="ARBA00023128"/>
    </source>
</evidence>
<dbReference type="GO" id="GO:0005759">
    <property type="term" value="C:mitochondrial matrix"/>
    <property type="evidence" value="ECO:0007669"/>
    <property type="project" value="UniProtKB-SubCell"/>
</dbReference>
<name>A0A7S3X4S6_9SPIT</name>
<accession>A0A7S3X4S6</accession>
<dbReference type="Pfam" id="PF13233">
    <property type="entry name" value="Complex1_LYR_2"/>
    <property type="match status" value="1"/>
</dbReference>
<keyword evidence="5 6" id="KW-0143">Chaperone</keyword>
<dbReference type="GO" id="GO:0006105">
    <property type="term" value="P:succinate metabolic process"/>
    <property type="evidence" value="ECO:0007669"/>
    <property type="project" value="TreeGrafter"/>
</dbReference>
<dbReference type="CDD" id="cd20270">
    <property type="entry name" value="Complex1_LYR_SDHAF3_LYRM10"/>
    <property type="match status" value="1"/>
</dbReference>
<feature type="region of interest" description="Disordered" evidence="7">
    <location>
        <begin position="87"/>
        <end position="109"/>
    </location>
</feature>
<dbReference type="PANTHER" id="PTHR13137">
    <property type="entry name" value="DC11 ACN9 HOMOLOG"/>
    <property type="match status" value="1"/>
</dbReference>
<evidence type="ECO:0000256" key="5">
    <source>
        <dbReference type="ARBA" id="ARBA00023186"/>
    </source>
</evidence>
<evidence type="ECO:0000256" key="3">
    <source>
        <dbReference type="ARBA" id="ARBA00022946"/>
    </source>
</evidence>
<dbReference type="EMBL" id="HBIQ01096179">
    <property type="protein sequence ID" value="CAE0594827.1"/>
    <property type="molecule type" value="Transcribed_RNA"/>
</dbReference>
<dbReference type="PANTHER" id="PTHR13137:SF6">
    <property type="entry name" value="SUCCINATE DEHYDROGENASE ASSEMBLY FACTOR 3, MITOCHONDRIAL"/>
    <property type="match status" value="1"/>
</dbReference>
<reference evidence="8" key="1">
    <citation type="submission" date="2021-01" db="EMBL/GenBank/DDBJ databases">
        <authorList>
            <person name="Corre E."/>
            <person name="Pelletier E."/>
            <person name="Niang G."/>
            <person name="Scheremetjew M."/>
            <person name="Finn R."/>
            <person name="Kale V."/>
            <person name="Holt S."/>
            <person name="Cochrane G."/>
            <person name="Meng A."/>
            <person name="Brown T."/>
            <person name="Cohen L."/>
        </authorList>
    </citation>
    <scope>NUCLEOTIDE SEQUENCE</scope>
    <source>
        <strain evidence="8">SPMC142</strain>
    </source>
</reference>
<comment type="subcellular location">
    <subcellularLocation>
        <location evidence="1 6">Mitochondrion matrix</location>
    </subcellularLocation>
</comment>
<comment type="subunit">
    <text evidence="6">Interacts with the iron-sulfur protein subunit within the SDH catalytic dimer.</text>
</comment>
<feature type="compositionally biased region" description="Basic and acidic residues" evidence="7">
    <location>
        <begin position="87"/>
        <end position="103"/>
    </location>
</feature>
<sequence>MAYTRPLLKLYRDIRVAHRSLPAAHRKLGDAYVRQEFRQHRAAAPEFLSEFQRQWRDYLTQLRRQASRGDVLGRSLSEEEIAALSDEQRHSLANALDDREDHNSATPPK</sequence>
<evidence type="ECO:0000256" key="7">
    <source>
        <dbReference type="SAM" id="MobiDB-lite"/>
    </source>
</evidence>
<dbReference type="GO" id="GO:0034553">
    <property type="term" value="P:mitochondrial respiratory chain complex II assembly"/>
    <property type="evidence" value="ECO:0007669"/>
    <property type="project" value="UniProtKB-UniRule"/>
</dbReference>
<dbReference type="GO" id="GO:0005758">
    <property type="term" value="C:mitochondrial intermembrane space"/>
    <property type="evidence" value="ECO:0007669"/>
    <property type="project" value="TreeGrafter"/>
</dbReference>
<evidence type="ECO:0000313" key="8">
    <source>
        <dbReference type="EMBL" id="CAE0594827.1"/>
    </source>
</evidence>
<gene>
    <name evidence="8" type="ORF">SACU0126_LOCUS30640</name>
</gene>
<dbReference type="AlphaFoldDB" id="A0A7S3X4S6"/>
<keyword evidence="4 6" id="KW-0496">Mitochondrion</keyword>
<dbReference type="InterPro" id="IPR008381">
    <property type="entry name" value="SDHAF3/Sdh7"/>
</dbReference>